<dbReference type="Proteomes" id="UP000006315">
    <property type="component" value="Unassembled WGS sequence"/>
</dbReference>
<name>K6E1P5_SCHAZ</name>
<sequence length="71" mass="7946">MGQKGNCYDNAPMESFWANPSNNGLMASFSKHATKCVRLYFGILNPTTTAKKLYAVNSYMMSEEIVTQSKK</sequence>
<reference evidence="1 2" key="1">
    <citation type="journal article" date="2012" name="Front. Microbiol.">
        <title>Redundancy and modularity in membrane-associated dissimilatory nitrate reduction in Bacillus.</title>
        <authorList>
            <person name="Heylen K."/>
            <person name="Keltjens J."/>
        </authorList>
    </citation>
    <scope>NUCLEOTIDE SEQUENCE [LARGE SCALE GENOMIC DNA]</scope>
    <source>
        <strain evidence="1 2">LMG 9581</strain>
    </source>
</reference>
<accession>K6E1P5</accession>
<evidence type="ECO:0008006" key="3">
    <source>
        <dbReference type="Google" id="ProtNLM"/>
    </source>
</evidence>
<dbReference type="EMBL" id="AJLR01000058">
    <property type="protein sequence ID" value="EKN67086.1"/>
    <property type="molecule type" value="Genomic_DNA"/>
</dbReference>
<gene>
    <name evidence="1" type="ORF">BAZO_10503</name>
</gene>
<keyword evidence="2" id="KW-1185">Reference proteome</keyword>
<proteinExistence type="predicted"/>
<dbReference type="AlphaFoldDB" id="K6E1P5"/>
<comment type="caution">
    <text evidence="1">The sequence shown here is derived from an EMBL/GenBank/DDBJ whole genome shotgun (WGS) entry which is preliminary data.</text>
</comment>
<protein>
    <recommendedName>
        <fullName evidence="3">Transposase</fullName>
    </recommendedName>
</protein>
<organism evidence="1 2">
    <name type="scientific">Schinkia azotoformans LMG 9581</name>
    <dbReference type="NCBI Taxonomy" id="1131731"/>
    <lineage>
        <taxon>Bacteria</taxon>
        <taxon>Bacillati</taxon>
        <taxon>Bacillota</taxon>
        <taxon>Bacilli</taxon>
        <taxon>Bacillales</taxon>
        <taxon>Bacillaceae</taxon>
        <taxon>Calidifontibacillus/Schinkia group</taxon>
        <taxon>Schinkia</taxon>
    </lineage>
</organism>
<evidence type="ECO:0000313" key="1">
    <source>
        <dbReference type="EMBL" id="EKN67086.1"/>
    </source>
</evidence>
<evidence type="ECO:0000313" key="2">
    <source>
        <dbReference type="Proteomes" id="UP000006315"/>
    </source>
</evidence>